<dbReference type="Pfam" id="PF03235">
    <property type="entry name" value="GmrSD_N"/>
    <property type="match status" value="1"/>
</dbReference>
<organism evidence="3 4">
    <name type="scientific">Nostocoides japonicum T1-X7</name>
    <dbReference type="NCBI Taxonomy" id="1194083"/>
    <lineage>
        <taxon>Bacteria</taxon>
        <taxon>Bacillati</taxon>
        <taxon>Actinomycetota</taxon>
        <taxon>Actinomycetes</taxon>
        <taxon>Micrococcales</taxon>
        <taxon>Intrasporangiaceae</taxon>
        <taxon>Nostocoides</taxon>
    </lineage>
</organism>
<keyword evidence="4" id="KW-1185">Reference proteome</keyword>
<dbReference type="Proteomes" id="UP000035721">
    <property type="component" value="Unassembled WGS sequence"/>
</dbReference>
<evidence type="ECO:0000259" key="1">
    <source>
        <dbReference type="Pfam" id="PF03235"/>
    </source>
</evidence>
<feature type="domain" description="GmrSD restriction endonucleases N-terminal" evidence="1">
    <location>
        <begin position="15"/>
        <end position="232"/>
    </location>
</feature>
<dbReference type="AlphaFoldDB" id="A0A077M468"/>
<gene>
    <name evidence="3" type="ORF">BN12_380012</name>
</gene>
<dbReference type="EMBL" id="CAJB01000312">
    <property type="protein sequence ID" value="CCH78930.1"/>
    <property type="molecule type" value="Genomic_DNA"/>
</dbReference>
<dbReference type="Pfam" id="PF07510">
    <property type="entry name" value="GmrSD_C"/>
    <property type="match status" value="1"/>
</dbReference>
<sequence length="559" mass="63503">MTMKQLMAGELPLRKIFCSDYDFAIPDYQRPYAWQSEQALQLLDDLDDALGRDEDDPYFLGSVVLVKQGDTPAAQVIDGQQRLTTLTILLSILRDLTENTQLSAELKELVEEPGRIMDGTRAKPRLRLRKRDADFFAKYVQTAGNLDALVELPDHALGTDAQRAIRDNTRALRNRLLDWPETKRQALATMLGQRTLLVVVSTPDLASAHRIFSVMNARGLDLSPADIFKADVIGAVPPERQADYADKWEDAEQDLGRDTFAALFLDIRMIFARERARRELLKEFPTQVLREYLPSKATVFVDDVLLPYADAIEHVVNQDFPGPGAAAEVNNWLRRLAMLDNNDWRAPALWALRHHREDVAFLVAYLQRLERLAASMLLRRVYATPRAQRYADLLKSLDRGTGLDAAEFDLTDAERAATRTKLEEDIYLVQPVRKYVLLRLDELLAKTPGVSYDHKLITVEHILPQNPAPDSEWSTAFTEDERTLWTHKLGNLVLLNRAKNSEAQNYDFVTKKAKYFTGKNGVSTFALTSQVLGSEAWTPEVLQARQERLVGLLATEWNF</sequence>
<dbReference type="InterPro" id="IPR011089">
    <property type="entry name" value="GmrSD_C"/>
</dbReference>
<evidence type="ECO:0000259" key="2">
    <source>
        <dbReference type="Pfam" id="PF07510"/>
    </source>
</evidence>
<name>A0A077M468_9MICO</name>
<dbReference type="STRING" id="1194083.BN12_380012"/>
<protein>
    <recommendedName>
        <fullName evidence="5">DUF262 domain-containing protein</fullName>
    </recommendedName>
</protein>
<dbReference type="InterPro" id="IPR004919">
    <property type="entry name" value="GmrSD_N"/>
</dbReference>
<evidence type="ECO:0008006" key="5">
    <source>
        <dbReference type="Google" id="ProtNLM"/>
    </source>
</evidence>
<evidence type="ECO:0000313" key="3">
    <source>
        <dbReference type="EMBL" id="CCH78930.1"/>
    </source>
</evidence>
<dbReference type="PANTHER" id="PTHR35149:SF2">
    <property type="entry name" value="DUF262 DOMAIN-CONTAINING PROTEIN"/>
    <property type="match status" value="1"/>
</dbReference>
<feature type="domain" description="GmrSD restriction endonucleases C-terminal" evidence="2">
    <location>
        <begin position="422"/>
        <end position="550"/>
    </location>
</feature>
<dbReference type="RefSeq" id="WP_200901166.1">
    <property type="nucleotide sequence ID" value="NZ_HF570958.1"/>
</dbReference>
<evidence type="ECO:0000313" key="4">
    <source>
        <dbReference type="Proteomes" id="UP000035721"/>
    </source>
</evidence>
<comment type="caution">
    <text evidence="3">The sequence shown here is derived from an EMBL/GenBank/DDBJ whole genome shotgun (WGS) entry which is preliminary data.</text>
</comment>
<reference evidence="3 4" key="1">
    <citation type="journal article" date="2013" name="ISME J.">
        <title>A metabolic model for members of the genus Tetrasphaera involved in enhanced biological phosphorus removal.</title>
        <authorList>
            <person name="Kristiansen R."/>
            <person name="Nguyen H.T.T."/>
            <person name="Saunders A.M."/>
            <person name="Nielsen J.L."/>
            <person name="Wimmer R."/>
            <person name="Le V.Q."/>
            <person name="McIlroy S.J."/>
            <person name="Petrovski S."/>
            <person name="Seviour R.J."/>
            <person name="Calteau A."/>
            <person name="Nielsen K.L."/>
            <person name="Nielsen P.H."/>
        </authorList>
    </citation>
    <scope>NUCLEOTIDE SEQUENCE [LARGE SCALE GENOMIC DNA]</scope>
    <source>
        <strain evidence="3 4">T1-X7</strain>
    </source>
</reference>
<accession>A0A077M468</accession>
<dbReference type="PANTHER" id="PTHR35149">
    <property type="entry name" value="SLL5132 PROTEIN"/>
    <property type="match status" value="1"/>
</dbReference>
<proteinExistence type="predicted"/>